<comment type="caution">
    <text evidence="1">The sequence shown here is derived from an EMBL/GenBank/DDBJ whole genome shotgun (WGS) entry which is preliminary data.</text>
</comment>
<reference evidence="1" key="1">
    <citation type="journal article" date="2014" name="Front. Microbiol.">
        <title>High frequency of phylogenetically diverse reductive dehalogenase-homologous genes in deep subseafloor sedimentary metagenomes.</title>
        <authorList>
            <person name="Kawai M."/>
            <person name="Futagami T."/>
            <person name="Toyoda A."/>
            <person name="Takaki Y."/>
            <person name="Nishi S."/>
            <person name="Hori S."/>
            <person name="Arai W."/>
            <person name="Tsubouchi T."/>
            <person name="Morono Y."/>
            <person name="Uchiyama I."/>
            <person name="Ito T."/>
            <person name="Fujiyama A."/>
            <person name="Inagaki F."/>
            <person name="Takami H."/>
        </authorList>
    </citation>
    <scope>NUCLEOTIDE SEQUENCE</scope>
    <source>
        <strain evidence="1">Expedition CK06-06</strain>
    </source>
</reference>
<dbReference type="AlphaFoldDB" id="X1AD95"/>
<accession>X1AD95</accession>
<organism evidence="1">
    <name type="scientific">marine sediment metagenome</name>
    <dbReference type="NCBI Taxonomy" id="412755"/>
    <lineage>
        <taxon>unclassified sequences</taxon>
        <taxon>metagenomes</taxon>
        <taxon>ecological metagenomes</taxon>
    </lineage>
</organism>
<proteinExistence type="predicted"/>
<evidence type="ECO:0000313" key="1">
    <source>
        <dbReference type="EMBL" id="GAG67862.1"/>
    </source>
</evidence>
<gene>
    <name evidence="1" type="ORF">S01H4_18179</name>
</gene>
<name>X1AD95_9ZZZZ</name>
<protein>
    <submittedName>
        <fullName evidence="1">Uncharacterized protein</fullName>
    </submittedName>
</protein>
<dbReference type="EMBL" id="BART01008048">
    <property type="protein sequence ID" value="GAG67862.1"/>
    <property type="molecule type" value="Genomic_DNA"/>
</dbReference>
<feature type="non-terminal residue" evidence="1">
    <location>
        <position position="30"/>
    </location>
</feature>
<sequence>MTTWQGKGLDIAVLYSEAGLDLPKSCIPYY</sequence>